<organism evidence="2 3">
    <name type="scientific">Dictyostelium purpureum</name>
    <name type="common">Slime mold</name>
    <dbReference type="NCBI Taxonomy" id="5786"/>
    <lineage>
        <taxon>Eukaryota</taxon>
        <taxon>Amoebozoa</taxon>
        <taxon>Evosea</taxon>
        <taxon>Eumycetozoa</taxon>
        <taxon>Dictyostelia</taxon>
        <taxon>Dictyosteliales</taxon>
        <taxon>Dictyosteliaceae</taxon>
        <taxon>Dictyostelium</taxon>
    </lineage>
</organism>
<dbReference type="EMBL" id="GL870983">
    <property type="protein sequence ID" value="EGC38111.1"/>
    <property type="molecule type" value="Genomic_DNA"/>
</dbReference>
<keyword evidence="3" id="KW-1185">Reference proteome</keyword>
<dbReference type="VEuPathDB" id="AmoebaDB:DICPUDRAFT_149199"/>
<evidence type="ECO:0000313" key="3">
    <source>
        <dbReference type="Proteomes" id="UP000001064"/>
    </source>
</evidence>
<accession>F0ZD31</accession>
<reference evidence="3" key="1">
    <citation type="journal article" date="2011" name="Genome Biol.">
        <title>Comparative genomics of the social amoebae Dictyostelium discoideum and Dictyostelium purpureum.</title>
        <authorList>
            <consortium name="US DOE Joint Genome Institute (JGI-PGF)"/>
            <person name="Sucgang R."/>
            <person name="Kuo A."/>
            <person name="Tian X."/>
            <person name="Salerno W."/>
            <person name="Parikh A."/>
            <person name="Feasley C.L."/>
            <person name="Dalin E."/>
            <person name="Tu H."/>
            <person name="Huang E."/>
            <person name="Barry K."/>
            <person name="Lindquist E."/>
            <person name="Shapiro H."/>
            <person name="Bruce D."/>
            <person name="Schmutz J."/>
            <person name="Salamov A."/>
            <person name="Fey P."/>
            <person name="Gaudet P."/>
            <person name="Anjard C."/>
            <person name="Babu M.M."/>
            <person name="Basu S."/>
            <person name="Bushmanova Y."/>
            <person name="van der Wel H."/>
            <person name="Katoh-Kurasawa M."/>
            <person name="Dinh C."/>
            <person name="Coutinho P.M."/>
            <person name="Saito T."/>
            <person name="Elias M."/>
            <person name="Schaap P."/>
            <person name="Kay R.R."/>
            <person name="Henrissat B."/>
            <person name="Eichinger L."/>
            <person name="Rivero F."/>
            <person name="Putnam N.H."/>
            <person name="West C.M."/>
            <person name="Loomis W.F."/>
            <person name="Chisholm R.L."/>
            <person name="Shaulsky G."/>
            <person name="Strassmann J.E."/>
            <person name="Queller D.C."/>
            <person name="Kuspa A."/>
            <person name="Grigoriev I.V."/>
        </authorList>
    </citation>
    <scope>NUCLEOTIDE SEQUENCE [LARGE SCALE GENOMIC DNA]</scope>
    <source>
        <strain evidence="3">QSDP1</strain>
    </source>
</reference>
<gene>
    <name evidence="2" type="ORF">DICPUDRAFT_149199</name>
</gene>
<dbReference type="KEGG" id="dpp:DICPUDRAFT_149199"/>
<dbReference type="Proteomes" id="UP000001064">
    <property type="component" value="Unassembled WGS sequence"/>
</dbReference>
<dbReference type="GeneID" id="10502693"/>
<proteinExistence type="predicted"/>
<feature type="region of interest" description="Disordered" evidence="1">
    <location>
        <begin position="1"/>
        <end position="31"/>
    </location>
</feature>
<dbReference type="InParanoid" id="F0ZD31"/>
<dbReference type="RefSeq" id="XP_003285325.1">
    <property type="nucleotide sequence ID" value="XM_003285277.1"/>
</dbReference>
<sequence>MVHRLNNKMKSIDSSDINNTSLHTPNKDTNRGEDASWKVLKNKFLFKLIFSNFKFKELFIYDDLYGLLDFFIKFSNGDAIIRDKIKVEIITDSSDFIFGNITKNIIKFLKIMIESKNLIYIPNRKRIEEAIISSNILELIDLMVENH</sequence>
<dbReference type="AlphaFoldDB" id="F0ZD31"/>
<feature type="compositionally biased region" description="Polar residues" evidence="1">
    <location>
        <begin position="8"/>
        <end position="24"/>
    </location>
</feature>
<evidence type="ECO:0000313" key="2">
    <source>
        <dbReference type="EMBL" id="EGC38111.1"/>
    </source>
</evidence>
<name>F0ZD31_DICPU</name>
<evidence type="ECO:0000256" key="1">
    <source>
        <dbReference type="SAM" id="MobiDB-lite"/>
    </source>
</evidence>
<protein>
    <submittedName>
        <fullName evidence="2">Uncharacterized protein</fullName>
    </submittedName>
</protein>
<dbReference type="OrthoDB" id="23929at2759"/>